<reference evidence="3" key="1">
    <citation type="journal article" date="2014" name="Int. J. Syst. Evol. Microbiol.">
        <title>Complete genome sequence of Corynebacterium casei LMG S-19264T (=DSM 44701T), isolated from a smear-ripened cheese.</title>
        <authorList>
            <consortium name="US DOE Joint Genome Institute (JGI-PGF)"/>
            <person name="Walter F."/>
            <person name="Albersmeier A."/>
            <person name="Kalinowski J."/>
            <person name="Ruckert C."/>
        </authorList>
    </citation>
    <scope>NUCLEOTIDE SEQUENCE</scope>
    <source>
        <strain evidence="3">CGMCC 1.12160</strain>
    </source>
</reference>
<dbReference type="Pfam" id="PF07786">
    <property type="entry name" value="HGSNAT_cat"/>
    <property type="match status" value="1"/>
</dbReference>
<accession>A0A917BHG5</accession>
<keyword evidence="1" id="KW-0472">Membrane</keyword>
<feature type="transmembrane region" description="Helical" evidence="1">
    <location>
        <begin position="111"/>
        <end position="130"/>
    </location>
</feature>
<evidence type="ECO:0000259" key="2">
    <source>
        <dbReference type="Pfam" id="PF07786"/>
    </source>
</evidence>
<keyword evidence="1" id="KW-1133">Transmembrane helix</keyword>
<feature type="transmembrane region" description="Helical" evidence="1">
    <location>
        <begin position="351"/>
        <end position="369"/>
    </location>
</feature>
<dbReference type="InterPro" id="IPR012429">
    <property type="entry name" value="HGSNAT_cat"/>
</dbReference>
<reference evidence="3" key="2">
    <citation type="submission" date="2020-09" db="EMBL/GenBank/DDBJ databases">
        <authorList>
            <person name="Sun Q."/>
            <person name="Zhou Y."/>
        </authorList>
    </citation>
    <scope>NUCLEOTIDE SEQUENCE</scope>
    <source>
        <strain evidence="3">CGMCC 1.12160</strain>
    </source>
</reference>
<feature type="transmembrane region" description="Helical" evidence="1">
    <location>
        <begin position="137"/>
        <end position="155"/>
    </location>
</feature>
<evidence type="ECO:0000313" key="3">
    <source>
        <dbReference type="EMBL" id="GGF42667.1"/>
    </source>
</evidence>
<organism evidence="3 4">
    <name type="scientific">Ornithinimicrobium tianjinense</name>
    <dbReference type="NCBI Taxonomy" id="1195761"/>
    <lineage>
        <taxon>Bacteria</taxon>
        <taxon>Bacillati</taxon>
        <taxon>Actinomycetota</taxon>
        <taxon>Actinomycetes</taxon>
        <taxon>Micrococcales</taxon>
        <taxon>Ornithinimicrobiaceae</taxon>
        <taxon>Ornithinimicrobium</taxon>
    </lineage>
</organism>
<comment type="caution">
    <text evidence="3">The sequence shown here is derived from an EMBL/GenBank/DDBJ whole genome shotgun (WGS) entry which is preliminary data.</text>
</comment>
<feature type="transmembrane region" description="Helical" evidence="1">
    <location>
        <begin position="320"/>
        <end position="339"/>
    </location>
</feature>
<feature type="domain" description="Heparan-alpha-glucosaminide N-acetyltransferase catalytic" evidence="2">
    <location>
        <begin position="18"/>
        <end position="210"/>
    </location>
</feature>
<feature type="transmembrane region" description="Helical" evidence="1">
    <location>
        <begin position="52"/>
        <end position="75"/>
    </location>
</feature>
<dbReference type="EMBL" id="BMEM01000001">
    <property type="protein sequence ID" value="GGF42667.1"/>
    <property type="molecule type" value="Genomic_DNA"/>
</dbReference>
<evidence type="ECO:0000256" key="1">
    <source>
        <dbReference type="SAM" id="Phobius"/>
    </source>
</evidence>
<dbReference type="AlphaFoldDB" id="A0A917BHG5"/>
<gene>
    <name evidence="3" type="ORF">GCM10011366_08100</name>
</gene>
<sequence>MELVGAARAGRARTASARLVGVDLARAVALLGIFAAHLVSPDDPGAPGGVDPLFQLVAGRSSALFALLAGVGIALSSRDAGTDPWGARARLLTRAGCIAFLGLWLGAFPSGLAIILTFYGVLFCCALPVLHWRARSLAVLAVAWGLLSPVVSLVLRDRVDAGPTIVPTFVHLAEPLRLAQELLLTGYYPVLTWATYLFAGMALGRLDLRRAPVGPRLALVGAWLAALALAVSGLVRSRPTARAALVADPRQPVADWAELDTQLRHGLFGTHPTETSWWLGVWAPHSGSIVDLAHTTGTAVLVLGLALTAVRLLPALPWRLLGGAGAMTLTLYSLHALVLSSPLGARGEAALLVHTLVALGVGAAVVAAGRRGPLEQLVSEVVRLVPGRGPHR</sequence>
<proteinExistence type="predicted"/>
<feature type="transmembrane region" description="Helical" evidence="1">
    <location>
        <begin position="186"/>
        <end position="204"/>
    </location>
</feature>
<protein>
    <submittedName>
        <fullName evidence="3">Transporter</fullName>
    </submittedName>
</protein>
<evidence type="ECO:0000313" key="4">
    <source>
        <dbReference type="Proteomes" id="UP000605670"/>
    </source>
</evidence>
<feature type="transmembrane region" description="Helical" evidence="1">
    <location>
        <begin position="292"/>
        <end position="313"/>
    </location>
</feature>
<feature type="transmembrane region" description="Helical" evidence="1">
    <location>
        <begin position="216"/>
        <end position="235"/>
    </location>
</feature>
<keyword evidence="4" id="KW-1185">Reference proteome</keyword>
<dbReference type="RefSeq" id="WP_188428295.1">
    <property type="nucleotide sequence ID" value="NZ_BAABKH010000005.1"/>
</dbReference>
<name>A0A917BHG5_9MICO</name>
<feature type="transmembrane region" description="Helical" evidence="1">
    <location>
        <begin position="20"/>
        <end position="40"/>
    </location>
</feature>
<dbReference type="Proteomes" id="UP000605670">
    <property type="component" value="Unassembled WGS sequence"/>
</dbReference>
<feature type="transmembrane region" description="Helical" evidence="1">
    <location>
        <begin position="87"/>
        <end position="105"/>
    </location>
</feature>
<keyword evidence="1" id="KW-0812">Transmembrane</keyword>